<evidence type="ECO:0000256" key="1">
    <source>
        <dbReference type="ARBA" id="ARBA00004141"/>
    </source>
</evidence>
<dbReference type="SUPFAM" id="SSF103473">
    <property type="entry name" value="MFS general substrate transporter"/>
    <property type="match status" value="1"/>
</dbReference>
<keyword evidence="10" id="KW-1185">Reference proteome</keyword>
<dbReference type="InterPro" id="IPR011701">
    <property type="entry name" value="MFS"/>
</dbReference>
<feature type="region of interest" description="Disordered" evidence="6">
    <location>
        <begin position="114"/>
        <end position="156"/>
    </location>
</feature>
<feature type="transmembrane region" description="Helical" evidence="7">
    <location>
        <begin position="421"/>
        <end position="442"/>
    </location>
</feature>
<gene>
    <name evidence="9" type="ORF">BN980_GECA04s03926g</name>
</gene>
<keyword evidence="4 7" id="KW-1133">Transmembrane helix</keyword>
<evidence type="ECO:0000259" key="8">
    <source>
        <dbReference type="PROSITE" id="PS50850"/>
    </source>
</evidence>
<dbReference type="PROSITE" id="PS50850">
    <property type="entry name" value="MFS"/>
    <property type="match status" value="1"/>
</dbReference>
<dbReference type="GO" id="GO:0000297">
    <property type="term" value="F:spermine transmembrane transporter activity"/>
    <property type="evidence" value="ECO:0007669"/>
    <property type="project" value="TreeGrafter"/>
</dbReference>
<sequence length="624" mass="68219">MSSIPNNQSSEGAAVPTDSISTFNHNNNNNSLTDLETNHPDPEMYRAETNHDNQFGSVLGASETAQSLQELGLSSTRPLPDPNYPMVRSRSRPEFPEEYTLETATGLVPVSSLRQVRSRSSVTSGSGLGKLSKLPTAQGLHTHTEESESGSTENEKKDFAPEVEFVTFVINDPENPMNWSRGKKWAITLIASFLVFMIAFGSSVPTGGLGLIEEKYNVSLEVAILVCSMMVIGFAVGPLLWSPLSEQIGRRPVYIISLTCYVCFNILCALAPNIGALLVGRFLCGVFSSSGLSLAGGTIADVWATEERGFAIAYFAAAPYCGPVVGPVVTGWITVGSGRLDLFFWVNMAFAGVVSIIMCLVPETYAPVILKRRAKRLRAETGNPNIMTEQEAENLSLRELLNTVLVRPISMMLTEPVLDLMNMYIVLIYSLLYAFFFAYPVIFGEIHGYNDGQIGLMFIPILIGALFALITTPILEKKYIKMCHRRTPTPEDRLIGAMIGAPFIPIALFILGSTSHHGIIWVGPASSGISFGYGMVLCYYSVNNYIIDAYQAYAASALAAKVFMRSGGGAAFPLFTTQMYHRLGDLWASFLLAFISTAMVIIPFGFYKYGATLREKWSHAAKEE</sequence>
<dbReference type="GO" id="GO:0000329">
    <property type="term" value="C:fungal-type vacuole membrane"/>
    <property type="evidence" value="ECO:0007669"/>
    <property type="project" value="TreeGrafter"/>
</dbReference>
<feature type="transmembrane region" description="Helical" evidence="7">
    <location>
        <begin position="552"/>
        <end position="575"/>
    </location>
</feature>
<reference evidence="9" key="1">
    <citation type="submission" date="2014-03" db="EMBL/GenBank/DDBJ databases">
        <authorList>
            <person name="Casaregola S."/>
        </authorList>
    </citation>
    <scope>NUCLEOTIDE SEQUENCE [LARGE SCALE GENOMIC DNA]</scope>
    <source>
        <strain evidence="9">CLIB 918</strain>
    </source>
</reference>
<feature type="transmembrane region" description="Helical" evidence="7">
    <location>
        <begin position="518"/>
        <end position="540"/>
    </location>
</feature>
<evidence type="ECO:0000256" key="7">
    <source>
        <dbReference type="SAM" id="Phobius"/>
    </source>
</evidence>
<feature type="transmembrane region" description="Helical" evidence="7">
    <location>
        <begin position="253"/>
        <end position="272"/>
    </location>
</feature>
<evidence type="ECO:0000256" key="4">
    <source>
        <dbReference type="ARBA" id="ARBA00022989"/>
    </source>
</evidence>
<evidence type="ECO:0000313" key="9">
    <source>
        <dbReference type="EMBL" id="CDO53076.1"/>
    </source>
</evidence>
<feature type="transmembrane region" description="Helical" evidence="7">
    <location>
        <begin position="222"/>
        <end position="241"/>
    </location>
</feature>
<feature type="compositionally biased region" description="Polar residues" evidence="6">
    <location>
        <begin position="63"/>
        <end position="77"/>
    </location>
</feature>
<dbReference type="CDD" id="cd17323">
    <property type="entry name" value="MFS_Tpo1_MDR_like"/>
    <property type="match status" value="1"/>
</dbReference>
<organism evidence="9 10">
    <name type="scientific">Geotrichum candidum</name>
    <name type="common">Oospora lactis</name>
    <name type="synonym">Dipodascus geotrichum</name>
    <dbReference type="NCBI Taxonomy" id="1173061"/>
    <lineage>
        <taxon>Eukaryota</taxon>
        <taxon>Fungi</taxon>
        <taxon>Dikarya</taxon>
        <taxon>Ascomycota</taxon>
        <taxon>Saccharomycotina</taxon>
        <taxon>Dipodascomycetes</taxon>
        <taxon>Dipodascales</taxon>
        <taxon>Dipodascaceae</taxon>
        <taxon>Geotrichum</taxon>
    </lineage>
</organism>
<keyword evidence="2" id="KW-0813">Transport</keyword>
<feature type="compositionally biased region" description="Polar residues" evidence="6">
    <location>
        <begin position="1"/>
        <end position="11"/>
    </location>
</feature>
<dbReference type="EMBL" id="CCBN010000004">
    <property type="protein sequence ID" value="CDO53076.1"/>
    <property type="molecule type" value="Genomic_DNA"/>
</dbReference>
<dbReference type="Proteomes" id="UP000242525">
    <property type="component" value="Unassembled WGS sequence"/>
</dbReference>
<dbReference type="Pfam" id="PF07690">
    <property type="entry name" value="MFS_1"/>
    <property type="match status" value="1"/>
</dbReference>
<dbReference type="InterPro" id="IPR036259">
    <property type="entry name" value="MFS_trans_sf"/>
</dbReference>
<dbReference type="InterPro" id="IPR020846">
    <property type="entry name" value="MFS_dom"/>
</dbReference>
<feature type="region of interest" description="Disordered" evidence="6">
    <location>
        <begin position="1"/>
        <end position="91"/>
    </location>
</feature>
<evidence type="ECO:0000256" key="6">
    <source>
        <dbReference type="SAM" id="MobiDB-lite"/>
    </source>
</evidence>
<evidence type="ECO:0000256" key="3">
    <source>
        <dbReference type="ARBA" id="ARBA00022692"/>
    </source>
</evidence>
<dbReference type="AlphaFoldDB" id="A0A0J9X777"/>
<comment type="caution">
    <text evidence="9">The sequence shown here is derived from an EMBL/GenBank/DDBJ whole genome shotgun (WGS) entry which is preliminary data.</text>
</comment>
<feature type="compositionally biased region" description="Low complexity" evidence="6">
    <location>
        <begin position="114"/>
        <end position="125"/>
    </location>
</feature>
<evidence type="ECO:0000313" key="10">
    <source>
        <dbReference type="Proteomes" id="UP000242525"/>
    </source>
</evidence>
<feature type="transmembrane region" description="Helical" evidence="7">
    <location>
        <begin position="454"/>
        <end position="474"/>
    </location>
</feature>
<feature type="transmembrane region" description="Helical" evidence="7">
    <location>
        <begin position="278"/>
        <end position="300"/>
    </location>
</feature>
<evidence type="ECO:0000256" key="2">
    <source>
        <dbReference type="ARBA" id="ARBA00022448"/>
    </source>
</evidence>
<feature type="compositionally biased region" description="Basic and acidic residues" evidence="6">
    <location>
        <begin position="36"/>
        <end position="51"/>
    </location>
</feature>
<feature type="transmembrane region" description="Helical" evidence="7">
    <location>
        <begin position="185"/>
        <end position="202"/>
    </location>
</feature>
<feature type="domain" description="Major facilitator superfamily (MFS) profile" evidence="8">
    <location>
        <begin position="187"/>
        <end position="624"/>
    </location>
</feature>
<feature type="transmembrane region" description="Helical" evidence="7">
    <location>
        <begin position="494"/>
        <end position="512"/>
    </location>
</feature>
<feature type="transmembrane region" description="Helical" evidence="7">
    <location>
        <begin position="312"/>
        <end position="333"/>
    </location>
</feature>
<dbReference type="PANTHER" id="PTHR23502:SF132">
    <property type="entry name" value="POLYAMINE TRANSPORTER 2-RELATED"/>
    <property type="match status" value="1"/>
</dbReference>
<dbReference type="Gene3D" id="1.20.1250.20">
    <property type="entry name" value="MFS general substrate transporter like domains"/>
    <property type="match status" value="1"/>
</dbReference>
<dbReference type="PANTHER" id="PTHR23502">
    <property type="entry name" value="MAJOR FACILITATOR SUPERFAMILY"/>
    <property type="match status" value="1"/>
</dbReference>
<dbReference type="STRING" id="1173061.A0A0J9X777"/>
<comment type="subcellular location">
    <subcellularLocation>
        <location evidence="1">Membrane</location>
        <topology evidence="1">Multi-pass membrane protein</topology>
    </subcellularLocation>
</comment>
<feature type="transmembrane region" description="Helical" evidence="7">
    <location>
        <begin position="345"/>
        <end position="370"/>
    </location>
</feature>
<evidence type="ECO:0000256" key="5">
    <source>
        <dbReference type="ARBA" id="ARBA00023136"/>
    </source>
</evidence>
<keyword evidence="3 7" id="KW-0812">Transmembrane</keyword>
<dbReference type="FunFam" id="1.20.1250.20:FF:000011">
    <property type="entry name" value="MFS multidrug transporter, putative"/>
    <property type="match status" value="1"/>
</dbReference>
<protein>
    <submittedName>
        <fullName evidence="9">Similar to Saccharomyces cerevisiae YGR138C TPO2 Polyamine transport protein specific for spermine</fullName>
    </submittedName>
</protein>
<keyword evidence="5 7" id="KW-0472">Membrane</keyword>
<accession>A0A0J9X777</accession>
<proteinExistence type="predicted"/>
<feature type="transmembrane region" description="Helical" evidence="7">
    <location>
        <begin position="587"/>
        <end position="607"/>
    </location>
</feature>
<dbReference type="OrthoDB" id="3936150at2759"/>
<dbReference type="GO" id="GO:0005886">
    <property type="term" value="C:plasma membrane"/>
    <property type="evidence" value="ECO:0007669"/>
    <property type="project" value="TreeGrafter"/>
</dbReference>
<name>A0A0J9X777_GEOCN</name>